<accession>A0A248UAZ4</accession>
<dbReference type="KEGG" id="och:CES85_4619"/>
<feature type="compositionally biased region" description="Polar residues" evidence="1">
    <location>
        <begin position="14"/>
        <end position="23"/>
    </location>
</feature>
<organism evidence="2 3">
    <name type="scientific">Ochrobactrum quorumnocens</name>
    <dbReference type="NCBI Taxonomy" id="271865"/>
    <lineage>
        <taxon>Bacteria</taxon>
        <taxon>Pseudomonadati</taxon>
        <taxon>Pseudomonadota</taxon>
        <taxon>Alphaproteobacteria</taxon>
        <taxon>Hyphomicrobiales</taxon>
        <taxon>Brucellaceae</taxon>
        <taxon>Brucella/Ochrobactrum group</taxon>
        <taxon>Ochrobactrum</taxon>
    </lineage>
</organism>
<dbReference type="Proteomes" id="UP000215256">
    <property type="component" value="Chromosome 2"/>
</dbReference>
<dbReference type="AlphaFoldDB" id="A0A248UAZ4"/>
<protein>
    <submittedName>
        <fullName evidence="2">Uncharacterized protein</fullName>
    </submittedName>
</protein>
<name>A0A248UAZ4_9HYPH</name>
<evidence type="ECO:0000256" key="1">
    <source>
        <dbReference type="SAM" id="MobiDB-lite"/>
    </source>
</evidence>
<evidence type="ECO:0000313" key="3">
    <source>
        <dbReference type="Proteomes" id="UP000215256"/>
    </source>
</evidence>
<proteinExistence type="predicted"/>
<dbReference type="EMBL" id="CP022603">
    <property type="protein sequence ID" value="ASV83836.1"/>
    <property type="molecule type" value="Genomic_DNA"/>
</dbReference>
<feature type="region of interest" description="Disordered" evidence="1">
    <location>
        <begin position="14"/>
        <end position="40"/>
    </location>
</feature>
<reference evidence="2 3" key="1">
    <citation type="submission" date="2017-07" db="EMBL/GenBank/DDBJ databases">
        <title>Phylogenetic study on the rhizospheric bacterium Ochrobactrum sp. A44.</title>
        <authorList>
            <person name="Krzyzanowska D.M."/>
            <person name="Ossowicki A."/>
            <person name="Rajewska M."/>
            <person name="Maciag T."/>
            <person name="Kaczynski Z."/>
            <person name="Czerwicka M."/>
            <person name="Jafra S."/>
        </authorList>
    </citation>
    <scope>NUCLEOTIDE SEQUENCE [LARGE SCALE GENOMIC DNA]</scope>
    <source>
        <strain evidence="2 3">A44</strain>
    </source>
</reference>
<evidence type="ECO:0000313" key="2">
    <source>
        <dbReference type="EMBL" id="ASV83836.1"/>
    </source>
</evidence>
<gene>
    <name evidence="2" type="ORF">CES85_4619</name>
</gene>
<sequence length="40" mass="4436">MLYRMIQTGIHCASPNSGRNISQDEIAFGPKAGQRTEELD</sequence>